<name>A0A329QTI6_9ACTN</name>
<keyword evidence="3" id="KW-1185">Reference proteome</keyword>
<dbReference type="EMBL" id="QMIG01000007">
    <property type="protein sequence ID" value="RAW14879.1"/>
    <property type="molecule type" value="Genomic_DNA"/>
</dbReference>
<evidence type="ECO:0000313" key="3">
    <source>
        <dbReference type="Proteomes" id="UP000250462"/>
    </source>
</evidence>
<dbReference type="AlphaFoldDB" id="A0A329QTI6"/>
<feature type="compositionally biased region" description="Acidic residues" evidence="1">
    <location>
        <begin position="15"/>
        <end position="27"/>
    </location>
</feature>
<dbReference type="Proteomes" id="UP000250462">
    <property type="component" value="Unassembled WGS sequence"/>
</dbReference>
<evidence type="ECO:0000313" key="2">
    <source>
        <dbReference type="EMBL" id="RAW14879.1"/>
    </source>
</evidence>
<sequence length="229" mass="24462">MALLLALALTACSGDDGEQEGDADGNEVDSVASETGEEQTDVGDDEVSGDEASGDEVSGGEASGDGEASDNRMDELEGAVELSEADVEFLHFLLAYDAQLVEIMEIVRDRSDRDELVEFAEEEIDFAEQGQQLTRFTLAAGGVETEPGEVDGLVDAAKIAELETLSGLEFDLAALDVLRAHADAERDAAERALENGATGEIAGMAEDSIEFHDTSLYDLWEDMWTEESN</sequence>
<proteinExistence type="predicted"/>
<dbReference type="Gene3D" id="1.20.1260.10">
    <property type="match status" value="1"/>
</dbReference>
<protein>
    <recommendedName>
        <fullName evidence="4">DUF305 domain-containing protein</fullName>
    </recommendedName>
</protein>
<dbReference type="InterPro" id="IPR012347">
    <property type="entry name" value="Ferritin-like"/>
</dbReference>
<evidence type="ECO:0000256" key="1">
    <source>
        <dbReference type="SAM" id="MobiDB-lite"/>
    </source>
</evidence>
<feature type="compositionally biased region" description="Acidic residues" evidence="1">
    <location>
        <begin position="35"/>
        <end position="54"/>
    </location>
</feature>
<reference evidence="2 3" key="1">
    <citation type="submission" date="2018-06" db="EMBL/GenBank/DDBJ databases">
        <title>Phytoactinopolyspora halophila sp. nov., a novel halophilic actinomycete isolated from a saline soil in China.</title>
        <authorList>
            <person name="Tang S.-K."/>
        </authorList>
    </citation>
    <scope>NUCLEOTIDE SEQUENCE [LARGE SCALE GENOMIC DNA]</scope>
    <source>
        <strain evidence="2 3">YIM 96934</strain>
    </source>
</reference>
<comment type="caution">
    <text evidence="2">The sequence shown here is derived from an EMBL/GenBank/DDBJ whole genome shotgun (WGS) entry which is preliminary data.</text>
</comment>
<organism evidence="2 3">
    <name type="scientific">Phytoactinopolyspora halophila</name>
    <dbReference type="NCBI Taxonomy" id="1981511"/>
    <lineage>
        <taxon>Bacteria</taxon>
        <taxon>Bacillati</taxon>
        <taxon>Actinomycetota</taxon>
        <taxon>Actinomycetes</taxon>
        <taxon>Jiangellales</taxon>
        <taxon>Jiangellaceae</taxon>
        <taxon>Phytoactinopolyspora</taxon>
    </lineage>
</organism>
<feature type="region of interest" description="Disordered" evidence="1">
    <location>
        <begin position="13"/>
        <end position="72"/>
    </location>
</feature>
<evidence type="ECO:0008006" key="4">
    <source>
        <dbReference type="Google" id="ProtNLM"/>
    </source>
</evidence>
<accession>A0A329QTI6</accession>
<gene>
    <name evidence="2" type="ORF">DPM12_10375</name>
</gene>